<accession>A0A1M7JRB2</accession>
<feature type="compositionally biased region" description="Low complexity" evidence="1">
    <location>
        <begin position="434"/>
        <end position="446"/>
    </location>
</feature>
<dbReference type="AlphaFoldDB" id="A0A1M7JRB2"/>
<evidence type="ECO:0000256" key="2">
    <source>
        <dbReference type="SAM" id="SignalP"/>
    </source>
</evidence>
<feature type="chain" id="PRO_5012771209" description="Carbohydrate-binding domain-containing protein" evidence="2">
    <location>
        <begin position="28"/>
        <end position="466"/>
    </location>
</feature>
<evidence type="ECO:0000313" key="3">
    <source>
        <dbReference type="EMBL" id="SHM55620.1"/>
    </source>
</evidence>
<protein>
    <recommendedName>
        <fullName evidence="5">Carbohydrate-binding domain-containing protein</fullName>
    </recommendedName>
</protein>
<reference evidence="3 4" key="1">
    <citation type="submission" date="2016-11" db="EMBL/GenBank/DDBJ databases">
        <authorList>
            <person name="Jaros S."/>
            <person name="Januszkiewicz K."/>
            <person name="Wedrychowicz H."/>
        </authorList>
    </citation>
    <scope>NUCLEOTIDE SEQUENCE [LARGE SCALE GENOMIC DNA]</scope>
    <source>
        <strain evidence="3 4">Y1</strain>
    </source>
</reference>
<evidence type="ECO:0008006" key="5">
    <source>
        <dbReference type="Google" id="ProtNLM"/>
    </source>
</evidence>
<sequence length="466" mass="48257">MMKNSLRRTLAEMAAVTLAICSLTACGDNNTTSSSMSNKNSIHITPEAEDMSLKSLDDEKSSDKTEASTSSSVIDTTDMFSKRDLEQSPDLTDAVSLEVSDGKTLTVTEAGVYVISGKAKNCTIKIEADKEAKVQLVLDDVDIENDDFPAIYAVSADKVFITSADGSANSLSVNGSFTADGDTNTDAVIYSKDDLVLNGTGSLTVNSAYGNGISAKDDLKITDGSYTVITAKDAFEANDSIAVCGGDFTIKTDKDGFHAENDEDSSLGYIYIAGGSFGITAASDGIQGTTYVQIDGGTFDITSSEGIEATYVQINGGDITISASDDGINASRKSDQCDVVVEFNGGNTTITMGQGDTDGVDANGSIYVNGGTINVTAQMSSFDYDVKAEFNGGTIIINGEEVSEIPESMFGEPMGGHGGMGGFGGGRGNGSEGFGTPPDGFTPPDGQSGNGFGGHRGNRGNFDKQS</sequence>
<evidence type="ECO:0000313" key="4">
    <source>
        <dbReference type="Proteomes" id="UP000184394"/>
    </source>
</evidence>
<dbReference type="InterPro" id="IPR025584">
    <property type="entry name" value="Cthe_2159"/>
</dbReference>
<feature type="region of interest" description="Disordered" evidence="1">
    <location>
        <begin position="46"/>
        <end position="73"/>
    </location>
</feature>
<dbReference type="PROSITE" id="PS51257">
    <property type="entry name" value="PROKAR_LIPOPROTEIN"/>
    <property type="match status" value="1"/>
</dbReference>
<evidence type="ECO:0000256" key="1">
    <source>
        <dbReference type="SAM" id="MobiDB-lite"/>
    </source>
</evidence>
<feature type="compositionally biased region" description="Basic and acidic residues" evidence="1">
    <location>
        <begin position="51"/>
        <end position="66"/>
    </location>
</feature>
<feature type="signal peptide" evidence="2">
    <location>
        <begin position="1"/>
        <end position="27"/>
    </location>
</feature>
<name>A0A1M7JRB2_RUMFL</name>
<dbReference type="Proteomes" id="UP000184394">
    <property type="component" value="Unassembled WGS sequence"/>
</dbReference>
<dbReference type="Pfam" id="PF14262">
    <property type="entry name" value="Cthe_2159"/>
    <property type="match status" value="1"/>
</dbReference>
<dbReference type="EMBL" id="FRCT01000006">
    <property type="protein sequence ID" value="SHM55620.1"/>
    <property type="molecule type" value="Genomic_DNA"/>
</dbReference>
<organism evidence="3 4">
    <name type="scientific">Ruminococcus flavefaciens</name>
    <dbReference type="NCBI Taxonomy" id="1265"/>
    <lineage>
        <taxon>Bacteria</taxon>
        <taxon>Bacillati</taxon>
        <taxon>Bacillota</taxon>
        <taxon>Clostridia</taxon>
        <taxon>Eubacteriales</taxon>
        <taxon>Oscillospiraceae</taxon>
        <taxon>Ruminococcus</taxon>
    </lineage>
</organism>
<feature type="region of interest" description="Disordered" evidence="1">
    <location>
        <begin position="421"/>
        <end position="466"/>
    </location>
</feature>
<dbReference type="RefSeq" id="WP_072950622.1">
    <property type="nucleotide sequence ID" value="NZ_FRCT01000006.1"/>
</dbReference>
<feature type="compositionally biased region" description="Gly residues" evidence="1">
    <location>
        <begin position="421"/>
        <end position="433"/>
    </location>
</feature>
<gene>
    <name evidence="3" type="ORF">SAMN04487860_106175</name>
</gene>
<proteinExistence type="predicted"/>
<keyword evidence="2" id="KW-0732">Signal</keyword>